<name>A0A6C0JL17_9ZZZZ</name>
<organism evidence="1">
    <name type="scientific">viral metagenome</name>
    <dbReference type="NCBI Taxonomy" id="1070528"/>
    <lineage>
        <taxon>unclassified sequences</taxon>
        <taxon>metagenomes</taxon>
        <taxon>organismal metagenomes</taxon>
    </lineage>
</organism>
<accession>A0A6C0JL17</accession>
<dbReference type="EMBL" id="MN740408">
    <property type="protein sequence ID" value="QHU05157.1"/>
    <property type="molecule type" value="Genomic_DNA"/>
</dbReference>
<proteinExistence type="predicted"/>
<reference evidence="1" key="1">
    <citation type="journal article" date="2020" name="Nature">
        <title>Giant virus diversity and host interactions through global metagenomics.</title>
        <authorList>
            <person name="Schulz F."/>
            <person name="Roux S."/>
            <person name="Paez-Espino D."/>
            <person name="Jungbluth S."/>
            <person name="Walsh D.A."/>
            <person name="Denef V.J."/>
            <person name="McMahon K.D."/>
            <person name="Konstantinidis K.T."/>
            <person name="Eloe-Fadrosh E.A."/>
            <person name="Kyrpides N.C."/>
            <person name="Woyke T."/>
        </authorList>
    </citation>
    <scope>NUCLEOTIDE SEQUENCE</scope>
    <source>
        <strain evidence="1">GVMAG-M-3300027708-5</strain>
    </source>
</reference>
<dbReference type="AlphaFoldDB" id="A0A6C0JL17"/>
<protein>
    <submittedName>
        <fullName evidence="1">Uncharacterized protein</fullName>
    </submittedName>
</protein>
<evidence type="ECO:0000313" key="1">
    <source>
        <dbReference type="EMBL" id="QHU05157.1"/>
    </source>
</evidence>
<sequence length="232" mass="27497">MNPSYESEFVHFIKTILINCGHVEYCRQVNIECNNSLDTVETQEYRKALIRHKKDMRVWDKVFGKVHDLFIYYLHLSTNFQNTLLNQPKLSYEQSQLASTYSQLSFQDYIDDSVNFLKVGYREYVNFTKSMQNAKFKEKMVEKYKTDVETRILKNHLIYVIQLHLAKNIGNSKYFTEQEGNVMDCMINAIPYFEHVNKVQCGYLATKRIDTNLSSGFLILEERVFEKINNMI</sequence>